<feature type="compositionally biased region" description="Basic and acidic residues" evidence="1">
    <location>
        <begin position="59"/>
        <end position="75"/>
    </location>
</feature>
<reference evidence="2 3" key="1">
    <citation type="submission" date="2019-02" db="EMBL/GenBank/DDBJ databases">
        <title>Deep-cultivation of Planctomycetes and their phenomic and genomic characterization uncovers novel biology.</title>
        <authorList>
            <person name="Wiegand S."/>
            <person name="Jogler M."/>
            <person name="Boedeker C."/>
            <person name="Pinto D."/>
            <person name="Vollmers J."/>
            <person name="Rivas-Marin E."/>
            <person name="Kohn T."/>
            <person name="Peeters S.H."/>
            <person name="Heuer A."/>
            <person name="Rast P."/>
            <person name="Oberbeckmann S."/>
            <person name="Bunk B."/>
            <person name="Jeske O."/>
            <person name="Meyerdierks A."/>
            <person name="Storesund J.E."/>
            <person name="Kallscheuer N."/>
            <person name="Luecker S."/>
            <person name="Lage O.M."/>
            <person name="Pohl T."/>
            <person name="Merkel B.J."/>
            <person name="Hornburger P."/>
            <person name="Mueller R.-W."/>
            <person name="Bruemmer F."/>
            <person name="Labrenz M."/>
            <person name="Spormann A.M."/>
            <person name="Op den Camp H."/>
            <person name="Overmann J."/>
            <person name="Amann R."/>
            <person name="Jetten M.S.M."/>
            <person name="Mascher T."/>
            <person name="Medema M.H."/>
            <person name="Devos D.P."/>
            <person name="Kaster A.-K."/>
            <person name="Ovreas L."/>
            <person name="Rohde M."/>
            <person name="Galperin M.Y."/>
            <person name="Jogler C."/>
        </authorList>
    </citation>
    <scope>NUCLEOTIDE SEQUENCE [LARGE SCALE GENOMIC DNA]</scope>
    <source>
        <strain evidence="2 3">Pan216</strain>
    </source>
</reference>
<organism evidence="2 3">
    <name type="scientific">Kolteria novifilia</name>
    <dbReference type="NCBI Taxonomy" id="2527975"/>
    <lineage>
        <taxon>Bacteria</taxon>
        <taxon>Pseudomonadati</taxon>
        <taxon>Planctomycetota</taxon>
        <taxon>Planctomycetia</taxon>
        <taxon>Kolteriales</taxon>
        <taxon>Kolteriaceae</taxon>
        <taxon>Kolteria</taxon>
    </lineage>
</organism>
<protein>
    <submittedName>
        <fullName evidence="2">Uncharacterized protein</fullName>
    </submittedName>
</protein>
<name>A0A518AZG4_9BACT</name>
<dbReference type="Proteomes" id="UP000317093">
    <property type="component" value="Chromosome"/>
</dbReference>
<feature type="region of interest" description="Disordered" evidence="1">
    <location>
        <begin position="59"/>
        <end position="83"/>
    </location>
</feature>
<evidence type="ECO:0000313" key="2">
    <source>
        <dbReference type="EMBL" id="QDU60101.1"/>
    </source>
</evidence>
<dbReference type="KEGG" id="knv:Pan216_09380"/>
<keyword evidence="3" id="KW-1185">Reference proteome</keyword>
<accession>A0A518AZG4</accession>
<dbReference type="RefSeq" id="WP_145255415.1">
    <property type="nucleotide sequence ID" value="NZ_CP036279.1"/>
</dbReference>
<dbReference type="AlphaFoldDB" id="A0A518AZG4"/>
<dbReference type="EMBL" id="CP036279">
    <property type="protein sequence ID" value="QDU60101.1"/>
    <property type="molecule type" value="Genomic_DNA"/>
</dbReference>
<proteinExistence type="predicted"/>
<sequence length="83" mass="9043">MRILLITGIIVVLLAFVGILTFQNDDDTIGVQFDKNKAAEATQEAVEGAKKIGHSVKEGVEEGVEEARETAHEVDPHEDDIVE</sequence>
<evidence type="ECO:0000256" key="1">
    <source>
        <dbReference type="SAM" id="MobiDB-lite"/>
    </source>
</evidence>
<gene>
    <name evidence="2" type="ORF">Pan216_09380</name>
</gene>
<evidence type="ECO:0000313" key="3">
    <source>
        <dbReference type="Proteomes" id="UP000317093"/>
    </source>
</evidence>